<comment type="similarity">
    <text evidence="2">Belongs to the virb1 family.</text>
</comment>
<reference evidence="5 6" key="1">
    <citation type="submission" date="2015-02" db="EMBL/GenBank/DDBJ databases">
        <title>Genome Sequence of Jannaschia aquimarina DSM28248, a member of the Roseobacter clade.</title>
        <authorList>
            <person name="Voget S."/>
            <person name="Daniel R."/>
        </authorList>
    </citation>
    <scope>NUCLEOTIDE SEQUENCE [LARGE SCALE GENOMIC DNA]</scope>
    <source>
        <strain evidence="5 6">GSW-M26</strain>
    </source>
</reference>
<dbReference type="EMBL" id="JYFE01000020">
    <property type="protein sequence ID" value="KIT17352.1"/>
    <property type="molecule type" value="Genomic_DNA"/>
</dbReference>
<feature type="compositionally biased region" description="Basic and acidic residues" evidence="3">
    <location>
        <begin position="50"/>
        <end position="61"/>
    </location>
</feature>
<dbReference type="AlphaFoldDB" id="A0A0D1CRF3"/>
<keyword evidence="6" id="KW-1185">Reference proteome</keyword>
<dbReference type="Proteomes" id="UP000032232">
    <property type="component" value="Unassembled WGS sequence"/>
</dbReference>
<comment type="caution">
    <text evidence="5">The sequence shown here is derived from an EMBL/GenBank/DDBJ whole genome shotgun (WGS) entry which is preliminary data.</text>
</comment>
<evidence type="ECO:0000313" key="6">
    <source>
        <dbReference type="Proteomes" id="UP000032232"/>
    </source>
</evidence>
<dbReference type="InterPro" id="IPR008258">
    <property type="entry name" value="Transglycosylase_SLT_dom_1"/>
</dbReference>
<dbReference type="CDD" id="cd00254">
    <property type="entry name" value="LT-like"/>
    <property type="match status" value="1"/>
</dbReference>
<protein>
    <submittedName>
        <fullName evidence="5">Slt_2 protein</fullName>
        <ecNumber evidence="5">4.2.2.-</ecNumber>
    </submittedName>
</protein>
<dbReference type="GO" id="GO:0016829">
    <property type="term" value="F:lyase activity"/>
    <property type="evidence" value="ECO:0007669"/>
    <property type="project" value="UniProtKB-KW"/>
</dbReference>
<dbReference type="Pfam" id="PF01464">
    <property type="entry name" value="SLT"/>
    <property type="match status" value="1"/>
</dbReference>
<evidence type="ECO:0000256" key="2">
    <source>
        <dbReference type="ARBA" id="ARBA00009387"/>
    </source>
</evidence>
<dbReference type="PANTHER" id="PTHR37423">
    <property type="entry name" value="SOLUBLE LYTIC MUREIN TRANSGLYCOSYLASE-RELATED"/>
    <property type="match status" value="1"/>
</dbReference>
<dbReference type="SUPFAM" id="SSF53955">
    <property type="entry name" value="Lysozyme-like"/>
    <property type="match status" value="1"/>
</dbReference>
<feature type="domain" description="Transglycosylase SLT" evidence="4">
    <location>
        <begin position="89"/>
        <end position="184"/>
    </location>
</feature>
<dbReference type="Gene3D" id="1.10.530.10">
    <property type="match status" value="1"/>
</dbReference>
<accession>A0A0D1CRF3</accession>
<evidence type="ECO:0000259" key="4">
    <source>
        <dbReference type="Pfam" id="PF01464"/>
    </source>
</evidence>
<dbReference type="InterPro" id="IPR023346">
    <property type="entry name" value="Lysozyme-like_dom_sf"/>
</dbReference>
<feature type="region of interest" description="Disordered" evidence="3">
    <location>
        <begin position="50"/>
        <end position="74"/>
    </location>
</feature>
<evidence type="ECO:0000256" key="1">
    <source>
        <dbReference type="ARBA" id="ARBA00007734"/>
    </source>
</evidence>
<proteinExistence type="inferred from homology"/>
<dbReference type="PATRIC" id="fig|935700.4.peg.1130"/>
<dbReference type="STRING" id="935700.jaqu_10840"/>
<keyword evidence="5" id="KW-0456">Lyase</keyword>
<evidence type="ECO:0000256" key="3">
    <source>
        <dbReference type="SAM" id="MobiDB-lite"/>
    </source>
</evidence>
<comment type="similarity">
    <text evidence="1">Belongs to the transglycosylase Slt family.</text>
</comment>
<gene>
    <name evidence="5" type="primary">slt_2</name>
    <name evidence="5" type="ORF">jaqu_10840</name>
</gene>
<dbReference type="OrthoDB" id="9815002at2"/>
<dbReference type="EC" id="4.2.2.-" evidence="5"/>
<evidence type="ECO:0000313" key="5">
    <source>
        <dbReference type="EMBL" id="KIT17352.1"/>
    </source>
</evidence>
<organism evidence="5 6">
    <name type="scientific">Jannaschia aquimarina</name>
    <dbReference type="NCBI Taxonomy" id="935700"/>
    <lineage>
        <taxon>Bacteria</taxon>
        <taxon>Pseudomonadati</taxon>
        <taxon>Pseudomonadota</taxon>
        <taxon>Alphaproteobacteria</taxon>
        <taxon>Rhodobacterales</taxon>
        <taxon>Roseobacteraceae</taxon>
        <taxon>Jannaschia</taxon>
    </lineage>
</organism>
<dbReference type="PANTHER" id="PTHR37423:SF2">
    <property type="entry name" value="MEMBRANE-BOUND LYTIC MUREIN TRANSGLYCOSYLASE C"/>
    <property type="match status" value="1"/>
</dbReference>
<name>A0A0D1CRF3_9RHOB</name>
<sequence length="201" mass="22144">MTDGLRRPGGVFFAALLVVTLCGEAMAQTFSSRSRTDLFANQTALMDRRLSSQYRHSDRLRPRTPGTEIPGREAIPRYRGGRSRWEGPARQAARKHGIPEDLFLRLVRQESGFNPKAVSHKGAMGLAQLMPGTAQKLGVNPRDPVQNLEGGARYLAMQYRRFGTWRLALAAYNAGPGAVIKHGGIPPYRETQGYVRAILGG</sequence>
<dbReference type="RefSeq" id="WP_052500784.1">
    <property type="nucleotide sequence ID" value="NZ_FZPF01000007.1"/>
</dbReference>